<keyword evidence="1" id="KW-0521">NADP</keyword>
<accession>A0A9Q0K814</accession>
<keyword evidence="2" id="KW-0560">Oxidoreductase</keyword>
<evidence type="ECO:0000313" key="4">
    <source>
        <dbReference type="EMBL" id="KAJ4965606.1"/>
    </source>
</evidence>
<evidence type="ECO:0000256" key="2">
    <source>
        <dbReference type="ARBA" id="ARBA00023002"/>
    </source>
</evidence>
<dbReference type="SUPFAM" id="SSF50129">
    <property type="entry name" value="GroES-like"/>
    <property type="match status" value="1"/>
</dbReference>
<dbReference type="GO" id="GO:0070402">
    <property type="term" value="F:NADPH binding"/>
    <property type="evidence" value="ECO:0007669"/>
    <property type="project" value="TreeGrafter"/>
</dbReference>
<feature type="domain" description="Alcohol dehydrogenase-like N-terminal" evidence="3">
    <location>
        <begin position="28"/>
        <end position="89"/>
    </location>
</feature>
<proteinExistence type="predicted"/>
<gene>
    <name evidence="4" type="ORF">NE237_017455</name>
</gene>
<dbReference type="Proteomes" id="UP001141806">
    <property type="component" value="Unassembled WGS sequence"/>
</dbReference>
<dbReference type="Pfam" id="PF08240">
    <property type="entry name" value="ADH_N"/>
    <property type="match status" value="1"/>
</dbReference>
<comment type="caution">
    <text evidence="4">The sequence shown here is derived from an EMBL/GenBank/DDBJ whole genome shotgun (WGS) entry which is preliminary data.</text>
</comment>
<dbReference type="GO" id="GO:0016651">
    <property type="term" value="F:oxidoreductase activity, acting on NAD(P)H"/>
    <property type="evidence" value="ECO:0007669"/>
    <property type="project" value="TreeGrafter"/>
</dbReference>
<evidence type="ECO:0000313" key="5">
    <source>
        <dbReference type="Proteomes" id="UP001141806"/>
    </source>
</evidence>
<dbReference type="OrthoDB" id="3941538at2759"/>
<dbReference type="InterPro" id="IPR013154">
    <property type="entry name" value="ADH-like_N"/>
</dbReference>
<dbReference type="PANTHER" id="PTHR48106:SF8">
    <property type="entry name" value="OS02G0805600 PROTEIN"/>
    <property type="match status" value="1"/>
</dbReference>
<organism evidence="4 5">
    <name type="scientific">Protea cynaroides</name>
    <dbReference type="NCBI Taxonomy" id="273540"/>
    <lineage>
        <taxon>Eukaryota</taxon>
        <taxon>Viridiplantae</taxon>
        <taxon>Streptophyta</taxon>
        <taxon>Embryophyta</taxon>
        <taxon>Tracheophyta</taxon>
        <taxon>Spermatophyta</taxon>
        <taxon>Magnoliopsida</taxon>
        <taxon>Proteales</taxon>
        <taxon>Proteaceae</taxon>
        <taxon>Protea</taxon>
    </lineage>
</organism>
<dbReference type="EMBL" id="JAMYWD010000007">
    <property type="protein sequence ID" value="KAJ4965606.1"/>
    <property type="molecule type" value="Genomic_DNA"/>
</dbReference>
<dbReference type="Gene3D" id="3.90.180.10">
    <property type="entry name" value="Medium-chain alcohol dehydrogenases, catalytic domain"/>
    <property type="match status" value="1"/>
</dbReference>
<reference evidence="4" key="1">
    <citation type="journal article" date="2023" name="Plant J.">
        <title>The genome of the king protea, Protea cynaroides.</title>
        <authorList>
            <person name="Chang J."/>
            <person name="Duong T.A."/>
            <person name="Schoeman C."/>
            <person name="Ma X."/>
            <person name="Roodt D."/>
            <person name="Barker N."/>
            <person name="Li Z."/>
            <person name="Van de Peer Y."/>
            <person name="Mizrachi E."/>
        </authorList>
    </citation>
    <scope>NUCLEOTIDE SEQUENCE</scope>
    <source>
        <tissue evidence="4">Young leaves</tissue>
    </source>
</reference>
<dbReference type="PANTHER" id="PTHR48106">
    <property type="entry name" value="QUINONE OXIDOREDUCTASE PIG3-RELATED"/>
    <property type="match status" value="1"/>
</dbReference>
<evidence type="ECO:0000256" key="1">
    <source>
        <dbReference type="ARBA" id="ARBA00022857"/>
    </source>
</evidence>
<keyword evidence="5" id="KW-1185">Reference proteome</keyword>
<protein>
    <recommendedName>
        <fullName evidence="3">Alcohol dehydrogenase-like N-terminal domain-containing protein</fullName>
    </recommendedName>
</protein>
<name>A0A9Q0K814_9MAGN</name>
<sequence>MKAAVITSFGGPEFHLLQDVGNPKIGVDEMLIKIVATALNRADTVQRKGSYPPPEGEGPYPGLECSGIVKAVGENVTRWKIGDQVFLNLYKTFVYVKRVRTQETFGK</sequence>
<dbReference type="AlphaFoldDB" id="A0A9Q0K814"/>
<dbReference type="InterPro" id="IPR011032">
    <property type="entry name" value="GroES-like_sf"/>
</dbReference>
<evidence type="ECO:0000259" key="3">
    <source>
        <dbReference type="Pfam" id="PF08240"/>
    </source>
</evidence>